<evidence type="ECO:0000256" key="2">
    <source>
        <dbReference type="ARBA" id="ARBA00022840"/>
    </source>
</evidence>
<comment type="caution">
    <text evidence="6">The sequence shown here is derived from an EMBL/GenBank/DDBJ whole genome shotgun (WGS) entry which is preliminary data.</text>
</comment>
<dbReference type="EMBL" id="DQAY01000128">
    <property type="protein sequence ID" value="HCO25419.1"/>
    <property type="molecule type" value="Genomic_DNA"/>
</dbReference>
<dbReference type="GO" id="GO:0005524">
    <property type="term" value="F:ATP binding"/>
    <property type="evidence" value="ECO:0007669"/>
    <property type="project" value="UniProtKB-KW"/>
</dbReference>
<dbReference type="SUPFAM" id="SSF52540">
    <property type="entry name" value="P-loop containing nucleoside triphosphate hydrolases"/>
    <property type="match status" value="1"/>
</dbReference>
<keyword evidence="2" id="KW-0067">ATP-binding</keyword>
<keyword evidence="4" id="KW-0804">Transcription</keyword>
<evidence type="ECO:0000256" key="3">
    <source>
        <dbReference type="ARBA" id="ARBA00023015"/>
    </source>
</evidence>
<dbReference type="Gene3D" id="3.40.50.300">
    <property type="entry name" value="P-loop containing nucleotide triphosphate hydrolases"/>
    <property type="match status" value="1"/>
</dbReference>
<dbReference type="Gene3D" id="1.10.8.60">
    <property type="match status" value="1"/>
</dbReference>
<dbReference type="InterPro" id="IPR058031">
    <property type="entry name" value="AAA_lid_NorR"/>
</dbReference>
<sequence>MMHLPGILYTSDTQIGLKLNCQLEEINLKLKTVFCHEDLKRALQESSQTVLFIDLRADQSLQEIEDRKSILQYMREQCTTPVKVVSIIDQFIPLELLESANFLTDSYLEYPPVPEEIQSLADDLDSIDPVVKSTDLPESRRIFDQNRYVVTYTEAMIPILDQITKIARHNVTLLLVGETGTGKTTLASMIHELSPRSAEPFQNIACGALPSDLIESELFGHLRGSFTGADRSKIGRFEAAGKGTLLLDEIDILSSKDQAKLLKVIETGQFEPVGSTESRISEARLIVAANVELDELTRNNKFRSDLYYRLNVLQFRLPALRERPHDIIPLAVQFITECCEQHGITISKIHRSVPEMLKQYHWPGNLRELKNQIQRAVLFSNQGELTADEFSPNIIVEVDQSNQAKLYQDMESKSLADQVAISEKHLLQKSLSENGYRKTATAKALGISRVGLYKKMRKYGMLEQKKSTTKKKIQAEN</sequence>
<dbReference type="InterPro" id="IPR002197">
    <property type="entry name" value="HTH_Fis"/>
</dbReference>
<dbReference type="Proteomes" id="UP000263642">
    <property type="component" value="Unassembled WGS sequence"/>
</dbReference>
<name>A0A3D3R9G4_9PLAN</name>
<dbReference type="SUPFAM" id="SSF46689">
    <property type="entry name" value="Homeodomain-like"/>
    <property type="match status" value="1"/>
</dbReference>
<dbReference type="PROSITE" id="PS00675">
    <property type="entry name" value="SIGMA54_INTERACT_1"/>
    <property type="match status" value="1"/>
</dbReference>
<evidence type="ECO:0000313" key="7">
    <source>
        <dbReference type="Proteomes" id="UP000263642"/>
    </source>
</evidence>
<dbReference type="GO" id="GO:0043565">
    <property type="term" value="F:sequence-specific DNA binding"/>
    <property type="evidence" value="ECO:0007669"/>
    <property type="project" value="InterPro"/>
</dbReference>
<dbReference type="InterPro" id="IPR027417">
    <property type="entry name" value="P-loop_NTPase"/>
</dbReference>
<reference evidence="6 7" key="1">
    <citation type="journal article" date="2018" name="Nat. Biotechnol.">
        <title>A standardized bacterial taxonomy based on genome phylogeny substantially revises the tree of life.</title>
        <authorList>
            <person name="Parks D.H."/>
            <person name="Chuvochina M."/>
            <person name="Waite D.W."/>
            <person name="Rinke C."/>
            <person name="Skarshewski A."/>
            <person name="Chaumeil P.A."/>
            <person name="Hugenholtz P."/>
        </authorList>
    </citation>
    <scope>NUCLEOTIDE SEQUENCE [LARGE SCALE GENOMIC DNA]</scope>
    <source>
        <strain evidence="6">UBA9375</strain>
    </source>
</reference>
<dbReference type="PROSITE" id="PS50045">
    <property type="entry name" value="SIGMA54_INTERACT_4"/>
    <property type="match status" value="1"/>
</dbReference>
<dbReference type="Pfam" id="PF02954">
    <property type="entry name" value="HTH_8"/>
    <property type="match status" value="1"/>
</dbReference>
<dbReference type="InterPro" id="IPR003593">
    <property type="entry name" value="AAA+_ATPase"/>
</dbReference>
<evidence type="ECO:0000256" key="4">
    <source>
        <dbReference type="ARBA" id="ARBA00023163"/>
    </source>
</evidence>
<evidence type="ECO:0000259" key="5">
    <source>
        <dbReference type="PROSITE" id="PS50045"/>
    </source>
</evidence>
<dbReference type="AlphaFoldDB" id="A0A3D3R9G4"/>
<dbReference type="FunFam" id="3.40.50.300:FF:000006">
    <property type="entry name" value="DNA-binding transcriptional regulator NtrC"/>
    <property type="match status" value="1"/>
</dbReference>
<dbReference type="InterPro" id="IPR025944">
    <property type="entry name" value="Sigma_54_int_dom_CS"/>
</dbReference>
<organism evidence="6 7">
    <name type="scientific">Gimesia maris</name>
    <dbReference type="NCBI Taxonomy" id="122"/>
    <lineage>
        <taxon>Bacteria</taxon>
        <taxon>Pseudomonadati</taxon>
        <taxon>Planctomycetota</taxon>
        <taxon>Planctomycetia</taxon>
        <taxon>Planctomycetales</taxon>
        <taxon>Planctomycetaceae</taxon>
        <taxon>Gimesia</taxon>
    </lineage>
</organism>
<dbReference type="GO" id="GO:0006355">
    <property type="term" value="P:regulation of DNA-templated transcription"/>
    <property type="evidence" value="ECO:0007669"/>
    <property type="project" value="InterPro"/>
</dbReference>
<evidence type="ECO:0000313" key="6">
    <source>
        <dbReference type="EMBL" id="HCO25419.1"/>
    </source>
</evidence>
<dbReference type="Gene3D" id="1.10.10.60">
    <property type="entry name" value="Homeodomain-like"/>
    <property type="match status" value="1"/>
</dbReference>
<keyword evidence="1" id="KW-0547">Nucleotide-binding</keyword>
<protein>
    <recommendedName>
        <fullName evidence="5">Sigma-54 factor interaction domain-containing protein</fullName>
    </recommendedName>
</protein>
<dbReference type="PANTHER" id="PTHR32071">
    <property type="entry name" value="TRANSCRIPTIONAL REGULATORY PROTEIN"/>
    <property type="match status" value="1"/>
</dbReference>
<proteinExistence type="predicted"/>
<evidence type="ECO:0000256" key="1">
    <source>
        <dbReference type="ARBA" id="ARBA00022741"/>
    </source>
</evidence>
<dbReference type="SMART" id="SM00382">
    <property type="entry name" value="AAA"/>
    <property type="match status" value="1"/>
</dbReference>
<dbReference type="InterPro" id="IPR009057">
    <property type="entry name" value="Homeodomain-like_sf"/>
</dbReference>
<dbReference type="InterPro" id="IPR002078">
    <property type="entry name" value="Sigma_54_int"/>
</dbReference>
<accession>A0A3D3R9G4</accession>
<dbReference type="InterPro" id="IPR025662">
    <property type="entry name" value="Sigma_54_int_dom_ATP-bd_1"/>
</dbReference>
<gene>
    <name evidence="6" type="ORF">DIT97_21240</name>
</gene>
<dbReference type="Pfam" id="PF00158">
    <property type="entry name" value="Sigma54_activat"/>
    <property type="match status" value="1"/>
</dbReference>
<dbReference type="CDD" id="cd00009">
    <property type="entry name" value="AAA"/>
    <property type="match status" value="1"/>
</dbReference>
<dbReference type="Pfam" id="PF25601">
    <property type="entry name" value="AAA_lid_14"/>
    <property type="match status" value="1"/>
</dbReference>
<dbReference type="PROSITE" id="PS00688">
    <property type="entry name" value="SIGMA54_INTERACT_3"/>
    <property type="match status" value="1"/>
</dbReference>
<feature type="domain" description="Sigma-54 factor interaction" evidence="5">
    <location>
        <begin position="149"/>
        <end position="378"/>
    </location>
</feature>
<dbReference type="PRINTS" id="PR01590">
    <property type="entry name" value="HTHFIS"/>
</dbReference>
<keyword evidence="3" id="KW-0805">Transcription regulation</keyword>